<proteinExistence type="predicted"/>
<feature type="binding site" evidence="12">
    <location>
        <position position="223"/>
    </location>
    <ligand>
        <name>Zn(2+)</name>
        <dbReference type="ChEBI" id="CHEBI:29105"/>
        <note>catalytic</note>
    </ligand>
</feature>
<dbReference type="Gene3D" id="3.40.390.10">
    <property type="entry name" value="Collagenase (Catalytic Domain)"/>
    <property type="match status" value="1"/>
</dbReference>
<dbReference type="GO" id="GO:0008270">
    <property type="term" value="F:zinc ion binding"/>
    <property type="evidence" value="ECO:0007669"/>
    <property type="project" value="UniProtKB-UniRule"/>
</dbReference>
<dbReference type="Pfam" id="PF01400">
    <property type="entry name" value="Astacin"/>
    <property type="match status" value="1"/>
</dbReference>
<keyword evidence="17" id="KW-1185">Reference proteome</keyword>
<comment type="function">
    <text evidence="1">Metalloprotease.</text>
</comment>
<feature type="domain" description="Peptidase M12A" evidence="15">
    <location>
        <begin position="123"/>
        <end position="315"/>
    </location>
</feature>
<dbReference type="SUPFAM" id="SSF55486">
    <property type="entry name" value="Metalloproteases ('zincins'), catalytic domain"/>
    <property type="match status" value="1"/>
</dbReference>
<dbReference type="FunFam" id="3.40.390.10:FF:000015">
    <property type="entry name" value="Meprin A subunit"/>
    <property type="match status" value="1"/>
</dbReference>
<comment type="cofactor">
    <cofactor evidence="12 13">
        <name>Zn(2+)</name>
        <dbReference type="ChEBI" id="CHEBI:29105"/>
    </cofactor>
    <text evidence="12 13">Binds 1 zinc ion per subunit.</text>
</comment>
<dbReference type="InterPro" id="IPR003582">
    <property type="entry name" value="ShKT_dom"/>
</dbReference>
<evidence type="ECO:0000313" key="16">
    <source>
        <dbReference type="EMBL" id="KAK8394382.1"/>
    </source>
</evidence>
<dbReference type="PANTHER" id="PTHR10127:SF780">
    <property type="entry name" value="METALLOENDOPEPTIDASE"/>
    <property type="match status" value="1"/>
</dbReference>
<dbReference type="PROSITE" id="PS51670">
    <property type="entry name" value="SHKT"/>
    <property type="match status" value="1"/>
</dbReference>
<dbReference type="GO" id="GO:0004222">
    <property type="term" value="F:metalloendopeptidase activity"/>
    <property type="evidence" value="ECO:0007669"/>
    <property type="project" value="UniProtKB-UniRule"/>
</dbReference>
<name>A0AAW0U7P6_SCYPA</name>
<evidence type="ECO:0000256" key="4">
    <source>
        <dbReference type="ARBA" id="ARBA00022729"/>
    </source>
</evidence>
<evidence type="ECO:0000256" key="5">
    <source>
        <dbReference type="ARBA" id="ARBA00022801"/>
    </source>
</evidence>
<feature type="domain" description="ShKT" evidence="14">
    <location>
        <begin position="365"/>
        <end position="399"/>
    </location>
</feature>
<comment type="caution">
    <text evidence="16">The sequence shown here is derived from an EMBL/GenBank/DDBJ whole genome shotgun (WGS) entry which is preliminary data.</text>
</comment>
<feature type="binding site" evidence="12">
    <location>
        <position position="213"/>
    </location>
    <ligand>
        <name>Zn(2+)</name>
        <dbReference type="ChEBI" id="CHEBI:29105"/>
        <note>catalytic</note>
    </ligand>
</feature>
<keyword evidence="8" id="KW-0865">Zymogen</keyword>
<feature type="active site" evidence="12">
    <location>
        <position position="214"/>
    </location>
</feature>
<evidence type="ECO:0000256" key="1">
    <source>
        <dbReference type="ARBA" id="ARBA00002657"/>
    </source>
</evidence>
<dbReference type="CDD" id="cd04280">
    <property type="entry name" value="ZnMc_astacin_like"/>
    <property type="match status" value="1"/>
</dbReference>
<evidence type="ECO:0000256" key="11">
    <source>
        <dbReference type="PROSITE-ProRule" id="PRU01005"/>
    </source>
</evidence>
<dbReference type="AlphaFoldDB" id="A0AAW0U7P6"/>
<evidence type="ECO:0000256" key="10">
    <source>
        <dbReference type="ARBA" id="ARBA00023180"/>
    </source>
</evidence>
<keyword evidence="2 12" id="KW-0645">Protease</keyword>
<keyword evidence="6 12" id="KW-0862">Zinc</keyword>
<keyword evidence="9 11" id="KW-1015">Disulfide bond</keyword>
<evidence type="ECO:0000259" key="14">
    <source>
        <dbReference type="PROSITE" id="PS51670"/>
    </source>
</evidence>
<dbReference type="EC" id="3.4.24.-" evidence="13"/>
<dbReference type="PANTHER" id="PTHR10127">
    <property type="entry name" value="DISCOIDIN, CUB, EGF, LAMININ , AND ZINC METALLOPROTEASE DOMAIN CONTAINING"/>
    <property type="match status" value="1"/>
</dbReference>
<dbReference type="PRINTS" id="PR00480">
    <property type="entry name" value="ASTACIN"/>
</dbReference>
<dbReference type="SMART" id="SM00235">
    <property type="entry name" value="ZnMc"/>
    <property type="match status" value="1"/>
</dbReference>
<evidence type="ECO:0000313" key="17">
    <source>
        <dbReference type="Proteomes" id="UP001487740"/>
    </source>
</evidence>
<evidence type="ECO:0000256" key="2">
    <source>
        <dbReference type="ARBA" id="ARBA00022670"/>
    </source>
</evidence>
<dbReference type="Proteomes" id="UP001487740">
    <property type="component" value="Unassembled WGS sequence"/>
</dbReference>
<feature type="chain" id="PRO_5043095675" description="Metalloendopeptidase" evidence="13">
    <location>
        <begin position="23"/>
        <end position="618"/>
    </location>
</feature>
<dbReference type="InterPro" id="IPR006026">
    <property type="entry name" value="Peptidase_Metallo"/>
</dbReference>
<evidence type="ECO:0000256" key="7">
    <source>
        <dbReference type="ARBA" id="ARBA00023049"/>
    </source>
</evidence>
<feature type="signal peptide" evidence="13">
    <location>
        <begin position="1"/>
        <end position="22"/>
    </location>
</feature>
<evidence type="ECO:0000256" key="9">
    <source>
        <dbReference type="ARBA" id="ARBA00023157"/>
    </source>
</evidence>
<dbReference type="InterPro" id="IPR034035">
    <property type="entry name" value="Astacin-like_dom"/>
</dbReference>
<protein>
    <recommendedName>
        <fullName evidence="13">Metalloendopeptidase</fullName>
        <ecNumber evidence="13">3.4.24.-</ecNumber>
    </recommendedName>
</protein>
<dbReference type="GO" id="GO:0006508">
    <property type="term" value="P:proteolysis"/>
    <property type="evidence" value="ECO:0007669"/>
    <property type="project" value="UniProtKB-KW"/>
</dbReference>
<evidence type="ECO:0000256" key="6">
    <source>
        <dbReference type="ARBA" id="ARBA00022833"/>
    </source>
</evidence>
<evidence type="ECO:0000256" key="12">
    <source>
        <dbReference type="PROSITE-ProRule" id="PRU01211"/>
    </source>
</evidence>
<keyword evidence="5 12" id="KW-0378">Hydrolase</keyword>
<evidence type="ECO:0000259" key="15">
    <source>
        <dbReference type="PROSITE" id="PS51864"/>
    </source>
</evidence>
<keyword evidence="4 13" id="KW-0732">Signal</keyword>
<dbReference type="InterPro" id="IPR024079">
    <property type="entry name" value="MetalloPept_cat_dom_sf"/>
</dbReference>
<evidence type="ECO:0000256" key="8">
    <source>
        <dbReference type="ARBA" id="ARBA00023145"/>
    </source>
</evidence>
<keyword evidence="7 12" id="KW-0482">Metalloprotease</keyword>
<keyword evidence="3 12" id="KW-0479">Metal-binding</keyword>
<evidence type="ECO:0000256" key="13">
    <source>
        <dbReference type="RuleBase" id="RU361183"/>
    </source>
</evidence>
<dbReference type="PROSITE" id="PS51864">
    <property type="entry name" value="ASTACIN"/>
    <property type="match status" value="1"/>
</dbReference>
<dbReference type="SMART" id="SM00254">
    <property type="entry name" value="ShKT"/>
    <property type="match status" value="2"/>
</dbReference>
<comment type="caution">
    <text evidence="11">Lacks conserved residue(s) required for the propagation of feature annotation.</text>
</comment>
<dbReference type="EMBL" id="JARAKH010000019">
    <property type="protein sequence ID" value="KAK8394382.1"/>
    <property type="molecule type" value="Genomic_DNA"/>
</dbReference>
<dbReference type="Pfam" id="PF01549">
    <property type="entry name" value="ShK"/>
    <property type="match status" value="2"/>
</dbReference>
<accession>A0AAW0U7P6</accession>
<sequence>MKGQAWALFVVVWAAVWVWADGAMPPKRSSDPNVIMNSIGAPLPAIPKNLVFGDPPNLASDVLGPPFNPNDFAPLDSQIAHDPVENPTGEDPILFAGRFEGDIILEGPDELMAILGQSRKGRNMIKDHSKKWPGGVVPYVVSSSYDATERGIIAKAMNEIQAHSCISFVPKVNHRNYIHIIKSSGCSSTVGMKGNEQAVTLDTNCVYHGVVIHELMHALGLWHEHSRFDRDSHIKILYQNVANKMEYNFEKYGKDKIEINGVPYDLESLMHYGGTAFAKDPSLKTIVPLVPNSNMGQRRGMSVYDKKKLKIMYCEKNSVTGGAPVSLGDCANTHPDCEMWAMTKQCEENPNYMLVSCCKACQSRCKDRDANCKAWAATGECTKNPNYMTVYCIESCGLCPSATGELRESVREQGKVVKERRPKVECRNPVSNAAESSRSTRAVTASARLKQGITEEATQGSFGRLEAEVKVEVEVEVEVEEEEEEEEAAWITTSTVLPGKRARHLSYLFAHNRAQPSRGHTLARPPLSCIAPSSAAHWWRAINCLLAWRLGTLTLAPAVVLSQRTRRGLCSFVSGRWCTHSGEHSCVPRRRCSRVTSGPRCTTTGAGEETDVEVQRVT</sequence>
<organism evidence="16 17">
    <name type="scientific">Scylla paramamosain</name>
    <name type="common">Mud crab</name>
    <dbReference type="NCBI Taxonomy" id="85552"/>
    <lineage>
        <taxon>Eukaryota</taxon>
        <taxon>Metazoa</taxon>
        <taxon>Ecdysozoa</taxon>
        <taxon>Arthropoda</taxon>
        <taxon>Crustacea</taxon>
        <taxon>Multicrustacea</taxon>
        <taxon>Malacostraca</taxon>
        <taxon>Eumalacostraca</taxon>
        <taxon>Eucarida</taxon>
        <taxon>Decapoda</taxon>
        <taxon>Pleocyemata</taxon>
        <taxon>Brachyura</taxon>
        <taxon>Eubrachyura</taxon>
        <taxon>Portunoidea</taxon>
        <taxon>Portunidae</taxon>
        <taxon>Portuninae</taxon>
        <taxon>Scylla</taxon>
    </lineage>
</organism>
<reference evidence="16 17" key="1">
    <citation type="submission" date="2023-03" db="EMBL/GenBank/DDBJ databases">
        <title>High-quality genome of Scylla paramamosain provides insights in environmental adaptation.</title>
        <authorList>
            <person name="Zhang L."/>
        </authorList>
    </citation>
    <scope>NUCLEOTIDE SEQUENCE [LARGE SCALE GENOMIC DNA]</scope>
    <source>
        <strain evidence="16">LZ_2023a</strain>
        <tissue evidence="16">Muscle</tissue>
    </source>
</reference>
<feature type="disulfide bond" evidence="11">
    <location>
        <begin position="365"/>
        <end position="399"/>
    </location>
</feature>
<keyword evidence="10" id="KW-0325">Glycoprotein</keyword>
<feature type="binding site" evidence="12">
    <location>
        <position position="217"/>
    </location>
    <ligand>
        <name>Zn(2+)</name>
        <dbReference type="ChEBI" id="CHEBI:29105"/>
        <note>catalytic</note>
    </ligand>
</feature>
<dbReference type="InterPro" id="IPR001506">
    <property type="entry name" value="Peptidase_M12A"/>
</dbReference>
<evidence type="ECO:0000256" key="3">
    <source>
        <dbReference type="ARBA" id="ARBA00022723"/>
    </source>
</evidence>
<gene>
    <name evidence="16" type="ORF">O3P69_006522</name>
</gene>